<dbReference type="InterPro" id="IPR021660">
    <property type="entry name" value="DUF3253"/>
</dbReference>
<proteinExistence type="predicted"/>
<comment type="caution">
    <text evidence="1">The sequence shown here is derived from an EMBL/GenBank/DDBJ whole genome shotgun (WGS) entry which is preliminary data.</text>
</comment>
<evidence type="ECO:0000313" key="4">
    <source>
        <dbReference type="Proteomes" id="UP001253458"/>
    </source>
</evidence>
<protein>
    <recommendedName>
        <fullName evidence="5">DUF3253 domain-containing protein</fullName>
    </recommendedName>
</protein>
<dbReference type="Proteomes" id="UP001249076">
    <property type="component" value="Unassembled WGS sequence"/>
</dbReference>
<dbReference type="Proteomes" id="UP001253458">
    <property type="component" value="Unassembled WGS sequence"/>
</dbReference>
<evidence type="ECO:0000313" key="3">
    <source>
        <dbReference type="Proteomes" id="UP001249076"/>
    </source>
</evidence>
<gene>
    <name evidence="1" type="ORF">J2W88_004359</name>
    <name evidence="2" type="ORF">J2W93_004296</name>
</gene>
<evidence type="ECO:0008006" key="5">
    <source>
        <dbReference type="Google" id="ProtNLM"/>
    </source>
</evidence>
<keyword evidence="3" id="KW-1185">Reference proteome</keyword>
<evidence type="ECO:0000313" key="2">
    <source>
        <dbReference type="EMBL" id="MDR6839428.1"/>
    </source>
</evidence>
<dbReference type="Pfam" id="PF11625">
    <property type="entry name" value="DUF3253"/>
    <property type="match status" value="1"/>
</dbReference>
<dbReference type="AlphaFoldDB" id="A0AAJ2F2T4"/>
<dbReference type="InterPro" id="IPR036388">
    <property type="entry name" value="WH-like_DNA-bd_sf"/>
</dbReference>
<dbReference type="EMBL" id="JAVDTS010000008">
    <property type="protein sequence ID" value="MDR6839428.1"/>
    <property type="molecule type" value="Genomic_DNA"/>
</dbReference>
<dbReference type="InterPro" id="IPR036390">
    <property type="entry name" value="WH_DNA-bd_sf"/>
</dbReference>
<sequence>MTDVDVEAQIFALLAQRKPHTTICPSEVARALASEGGAWRQHMPHVRQVAQALAQQHRLRVTRGGVLVDATAPGGPIRLGLPGDARTVDN</sequence>
<dbReference type="SUPFAM" id="SSF46785">
    <property type="entry name" value="Winged helix' DNA-binding domain"/>
    <property type="match status" value="1"/>
</dbReference>
<dbReference type="EMBL" id="JAVDTL010000008">
    <property type="protein sequence ID" value="MDR6769051.1"/>
    <property type="molecule type" value="Genomic_DNA"/>
</dbReference>
<dbReference type="Gene3D" id="1.10.10.10">
    <property type="entry name" value="Winged helix-like DNA-binding domain superfamily/Winged helix DNA-binding domain"/>
    <property type="match status" value="1"/>
</dbReference>
<reference evidence="1 3" key="1">
    <citation type="submission" date="2023-07" db="EMBL/GenBank/DDBJ databases">
        <title>Sorghum-associated microbial communities from plants grown in Nebraska, USA.</title>
        <authorList>
            <person name="Schachtman D."/>
        </authorList>
    </citation>
    <scope>NUCLEOTIDE SEQUENCE</scope>
    <source>
        <strain evidence="2 3">BE105</strain>
        <strain evidence="1">BE69</strain>
    </source>
</reference>
<accession>A0AAJ2F2T4</accession>
<dbReference type="RefSeq" id="WP_209820499.1">
    <property type="nucleotide sequence ID" value="NZ_JAVDTL010000008.1"/>
</dbReference>
<organism evidence="1 4">
    <name type="scientific">Acidovorax delafieldii</name>
    <name type="common">Pseudomonas delafieldii</name>
    <dbReference type="NCBI Taxonomy" id="47920"/>
    <lineage>
        <taxon>Bacteria</taxon>
        <taxon>Pseudomonadati</taxon>
        <taxon>Pseudomonadota</taxon>
        <taxon>Betaproteobacteria</taxon>
        <taxon>Burkholderiales</taxon>
        <taxon>Comamonadaceae</taxon>
        <taxon>Acidovorax</taxon>
    </lineage>
</organism>
<evidence type="ECO:0000313" key="1">
    <source>
        <dbReference type="EMBL" id="MDR6769051.1"/>
    </source>
</evidence>
<name>A0AAJ2F2T4_ACIDE</name>